<keyword evidence="5" id="KW-1185">Reference proteome</keyword>
<evidence type="ECO:0000259" key="3">
    <source>
        <dbReference type="PROSITE" id="PS50157"/>
    </source>
</evidence>
<evidence type="ECO:0000313" key="4">
    <source>
        <dbReference type="EMBL" id="KAI5079166.1"/>
    </source>
</evidence>
<evidence type="ECO:0000256" key="1">
    <source>
        <dbReference type="PROSITE-ProRule" id="PRU00042"/>
    </source>
</evidence>
<evidence type="ECO:0000256" key="2">
    <source>
        <dbReference type="SAM" id="MobiDB-lite"/>
    </source>
</evidence>
<dbReference type="Proteomes" id="UP000886520">
    <property type="component" value="Chromosome 6"/>
</dbReference>
<accession>A0A9D4ZMV9</accession>
<keyword evidence="1" id="KW-0863">Zinc-finger</keyword>
<protein>
    <recommendedName>
        <fullName evidence="3">C2H2-type domain-containing protein</fullName>
    </recommendedName>
</protein>
<sequence>AAAQAAAEQERETEGEAADAQRDEELGVAAAGAAVVEYGRKFECHFCMREFASSQALGGHQNAHKRERQHAKRLQMEASRAAAQKAAAAAMVGGCRPLYMYAPQTRLPAAALVAPHSARASFSYPPSFSPPPRHSASWLYTSDQPPPSFSPFKTPHVSDDPFFQTTPSSSSFAAFHAASTPRLPRSSVPGFFPQEHLSSPPSPWPLLVPYLNNGAATDGSAHKDDISLHSFHHHQHHFHPPPSLDDHSLDLKLGLA</sequence>
<dbReference type="PROSITE" id="PS00028">
    <property type="entry name" value="ZINC_FINGER_C2H2_1"/>
    <property type="match status" value="1"/>
</dbReference>
<feature type="region of interest" description="Disordered" evidence="2">
    <location>
        <begin position="1"/>
        <end position="24"/>
    </location>
</feature>
<dbReference type="SUPFAM" id="SSF57667">
    <property type="entry name" value="beta-beta-alpha zinc fingers"/>
    <property type="match status" value="1"/>
</dbReference>
<keyword evidence="1" id="KW-0862">Zinc</keyword>
<gene>
    <name evidence="4" type="ORF">GOP47_0006837</name>
</gene>
<organism evidence="4 5">
    <name type="scientific">Adiantum capillus-veneris</name>
    <name type="common">Maidenhair fern</name>
    <dbReference type="NCBI Taxonomy" id="13818"/>
    <lineage>
        <taxon>Eukaryota</taxon>
        <taxon>Viridiplantae</taxon>
        <taxon>Streptophyta</taxon>
        <taxon>Embryophyta</taxon>
        <taxon>Tracheophyta</taxon>
        <taxon>Polypodiopsida</taxon>
        <taxon>Polypodiidae</taxon>
        <taxon>Polypodiales</taxon>
        <taxon>Pteridineae</taxon>
        <taxon>Pteridaceae</taxon>
        <taxon>Vittarioideae</taxon>
        <taxon>Adiantum</taxon>
    </lineage>
</organism>
<dbReference type="EMBL" id="JABFUD020000006">
    <property type="protein sequence ID" value="KAI5079166.1"/>
    <property type="molecule type" value="Genomic_DNA"/>
</dbReference>
<dbReference type="AlphaFoldDB" id="A0A9D4ZMV9"/>
<feature type="compositionally biased region" description="Basic and acidic residues" evidence="2">
    <location>
        <begin position="8"/>
        <end position="24"/>
    </location>
</feature>
<dbReference type="GO" id="GO:0008270">
    <property type="term" value="F:zinc ion binding"/>
    <property type="evidence" value="ECO:0007669"/>
    <property type="project" value="UniProtKB-KW"/>
</dbReference>
<proteinExistence type="predicted"/>
<reference evidence="4" key="1">
    <citation type="submission" date="2021-01" db="EMBL/GenBank/DDBJ databases">
        <title>Adiantum capillus-veneris genome.</title>
        <authorList>
            <person name="Fang Y."/>
            <person name="Liao Q."/>
        </authorList>
    </citation>
    <scope>NUCLEOTIDE SEQUENCE</scope>
    <source>
        <strain evidence="4">H3</strain>
        <tissue evidence="4">Leaf</tissue>
    </source>
</reference>
<feature type="non-terminal residue" evidence="4">
    <location>
        <position position="256"/>
    </location>
</feature>
<dbReference type="PROSITE" id="PS50157">
    <property type="entry name" value="ZINC_FINGER_C2H2_2"/>
    <property type="match status" value="1"/>
</dbReference>
<dbReference type="GO" id="GO:0010090">
    <property type="term" value="P:trichome morphogenesis"/>
    <property type="evidence" value="ECO:0007669"/>
    <property type="project" value="InterPro"/>
</dbReference>
<dbReference type="InterPro" id="IPR013087">
    <property type="entry name" value="Znf_C2H2_type"/>
</dbReference>
<dbReference type="PANTHER" id="PTHR46353:SF23">
    <property type="entry name" value="C2H2 ZINC FINGER-CONTAINING PROTEIN-RELATED"/>
    <property type="match status" value="1"/>
</dbReference>
<dbReference type="PANTHER" id="PTHR46353">
    <property type="entry name" value="ZINC FINGER PROTEIN 5"/>
    <property type="match status" value="1"/>
</dbReference>
<keyword evidence="1" id="KW-0479">Metal-binding</keyword>
<dbReference type="InterPro" id="IPR036236">
    <property type="entry name" value="Znf_C2H2_sf"/>
</dbReference>
<evidence type="ECO:0000313" key="5">
    <source>
        <dbReference type="Proteomes" id="UP000886520"/>
    </source>
</evidence>
<name>A0A9D4ZMV9_ADICA</name>
<dbReference type="OrthoDB" id="9442240at2759"/>
<comment type="caution">
    <text evidence="4">The sequence shown here is derived from an EMBL/GenBank/DDBJ whole genome shotgun (WGS) entry which is preliminary data.</text>
</comment>
<dbReference type="InterPro" id="IPR044299">
    <property type="entry name" value="GIS3/ZFP5/ZFP6"/>
</dbReference>
<dbReference type="Gene3D" id="3.30.160.60">
    <property type="entry name" value="Classic Zinc Finger"/>
    <property type="match status" value="1"/>
</dbReference>
<feature type="domain" description="C2H2-type" evidence="3">
    <location>
        <begin position="42"/>
        <end position="69"/>
    </location>
</feature>